<dbReference type="InterPro" id="IPR036663">
    <property type="entry name" value="Fumarylacetoacetase_C_sf"/>
</dbReference>
<protein>
    <submittedName>
        <fullName evidence="3">Fumarylacetoacetate hydrolase family protein</fullName>
    </submittedName>
</protein>
<keyword evidence="3" id="KW-0378">Hydrolase</keyword>
<dbReference type="InterPro" id="IPR011234">
    <property type="entry name" value="Fumarylacetoacetase-like_C"/>
</dbReference>
<evidence type="ECO:0000313" key="3">
    <source>
        <dbReference type="EMBL" id="MBS2968454.1"/>
    </source>
</evidence>
<dbReference type="Proteomes" id="UP000682403">
    <property type="component" value="Unassembled WGS sequence"/>
</dbReference>
<dbReference type="PANTHER" id="PTHR11820">
    <property type="entry name" value="ACYLPYRUVASE"/>
    <property type="match status" value="1"/>
</dbReference>
<reference evidence="3 4" key="1">
    <citation type="submission" date="2021-04" db="EMBL/GenBank/DDBJ databases">
        <title>Metabacillus sp. strain KIGAM252 whole genome sequence.</title>
        <authorList>
            <person name="Seo M.-J."/>
            <person name="Cho E.-S."/>
            <person name="Hwang C.Y."/>
            <person name="Yoon D.J."/>
        </authorList>
    </citation>
    <scope>NUCLEOTIDE SEQUENCE [LARGE SCALE GENOMIC DNA]</scope>
    <source>
        <strain evidence="3 4">KIGAM252</strain>
    </source>
</reference>
<dbReference type="InterPro" id="IPR012686">
    <property type="entry name" value="HPA_isomer/decarb_N"/>
</dbReference>
<evidence type="ECO:0000259" key="2">
    <source>
        <dbReference type="Pfam" id="PF01557"/>
    </source>
</evidence>
<dbReference type="NCBIfam" id="TIGR02305">
    <property type="entry name" value="HpaG-N-term"/>
    <property type="match status" value="1"/>
</dbReference>
<keyword evidence="4" id="KW-1185">Reference proteome</keyword>
<dbReference type="GO" id="GO:0016787">
    <property type="term" value="F:hydrolase activity"/>
    <property type="evidence" value="ECO:0007669"/>
    <property type="project" value="UniProtKB-KW"/>
</dbReference>
<keyword evidence="1" id="KW-0479">Metal-binding</keyword>
<proteinExistence type="predicted"/>
<feature type="domain" description="Fumarylacetoacetase-like C-terminal" evidence="2">
    <location>
        <begin position="47"/>
        <end position="251"/>
    </location>
</feature>
<dbReference type="Gene3D" id="3.90.850.10">
    <property type="entry name" value="Fumarylacetoacetase-like, C-terminal domain"/>
    <property type="match status" value="1"/>
</dbReference>
<organism evidence="3 4">
    <name type="scientific">Metabacillus flavus</name>
    <dbReference type="NCBI Taxonomy" id="2823519"/>
    <lineage>
        <taxon>Bacteria</taxon>
        <taxon>Bacillati</taxon>
        <taxon>Bacillota</taxon>
        <taxon>Bacilli</taxon>
        <taxon>Bacillales</taxon>
        <taxon>Bacillaceae</taxon>
        <taxon>Metabacillus</taxon>
    </lineage>
</organism>
<evidence type="ECO:0000256" key="1">
    <source>
        <dbReference type="ARBA" id="ARBA00022723"/>
    </source>
</evidence>
<evidence type="ECO:0000313" key="4">
    <source>
        <dbReference type="Proteomes" id="UP000682403"/>
    </source>
</evidence>
<dbReference type="SUPFAM" id="SSF56529">
    <property type="entry name" value="FAH"/>
    <property type="match status" value="1"/>
</dbReference>
<name>A0ABS5LCJ0_9BACI</name>
<accession>A0ABS5LCJ0</accession>
<dbReference type="EMBL" id="JAGVRK010000001">
    <property type="protein sequence ID" value="MBS2968454.1"/>
    <property type="molecule type" value="Genomic_DNA"/>
</dbReference>
<gene>
    <name evidence="3" type="ORF">J9317_06735</name>
</gene>
<sequence>MELKTALLKMAGTSGLKLVQVRGEEFVYKEKTYQTNDLILETPISGTVYGTVLNYKGELELLGDAVHEPPYKKTPAAPVLYIKPANTISGHGMLIPLPEGVEELQAGAALGIVIGKKAVRIKEEEALEYVAGYTVVNDVSIPYSSVYRPPIMQKCRDGFCPAGPWIAAREDVENPDALSIRVFVNEVLQQETTTANLIRPVSKLIADVTEFMTLEEGDILLAGVSENPPRLKDGDTVKISIESVGSLQNRVAKEEEWMVQL</sequence>
<comment type="caution">
    <text evidence="3">The sequence shown here is derived from an EMBL/GenBank/DDBJ whole genome shotgun (WGS) entry which is preliminary data.</text>
</comment>
<dbReference type="PANTHER" id="PTHR11820:SF114">
    <property type="entry name" value="4-HYDROXYPHENYLACETATE CATABOLISM PROTEIN"/>
    <property type="match status" value="1"/>
</dbReference>
<dbReference type="Pfam" id="PF01557">
    <property type="entry name" value="FAA_hydrolase"/>
    <property type="match status" value="1"/>
</dbReference>